<evidence type="ECO:0008006" key="5">
    <source>
        <dbReference type="Google" id="ProtNLM"/>
    </source>
</evidence>
<feature type="transmembrane region" description="Helical" evidence="2">
    <location>
        <begin position="288"/>
        <end position="313"/>
    </location>
</feature>
<feature type="transmembrane region" description="Helical" evidence="2">
    <location>
        <begin position="334"/>
        <end position="352"/>
    </location>
</feature>
<sequence length="425" mass="44771">MNGRASWHRRVGLLPLAYLAALVVLACAHPLLPQWRWLAIHLLLLGAATNAILIWSAHFTAAVLRAPAPPHRRAEAIRLALLNGGILLILTGGARGVAGAVLVFAAIAAHLHRLVTQLRKALPSRFAVTVHYYAAATIALLTGIPAGGWMLVTDDDLRPRLILFHAHVNLLGWIMLTVLGTLLTFWPTVLRTRMDPKAVAAARTALPTAIIGIAALAVGVLAGWPPVAVAGLVVFVAAVVIALLPAARAARTRPPESFAAWSIAAGAGWLLIALAVDAHNLLTGSDNFANVLVPLLAGAVGQILLGSLAYLLPMALGGGPSRARERVAALDRHWPQRIAMTNGALIAFQLPVGAHTRITTSLLLFAALIQFLLPALRLLITDRRPPHAATPGTAPEASMSRPAGDPPTADQTDRRVERGGDHVSA</sequence>
<evidence type="ECO:0000313" key="4">
    <source>
        <dbReference type="Proteomes" id="UP001597183"/>
    </source>
</evidence>
<keyword evidence="2" id="KW-0812">Transmembrane</keyword>
<dbReference type="Proteomes" id="UP001597183">
    <property type="component" value="Unassembled WGS sequence"/>
</dbReference>
<gene>
    <name evidence="3" type="ORF">ACFQ5G_09775</name>
</gene>
<dbReference type="PROSITE" id="PS51257">
    <property type="entry name" value="PROKAR_LIPOPROTEIN"/>
    <property type="match status" value="1"/>
</dbReference>
<accession>A0ABW4A4Y3</accession>
<comment type="caution">
    <text evidence="3">The sequence shown here is derived from an EMBL/GenBank/DDBJ whole genome shotgun (WGS) entry which is preliminary data.</text>
</comment>
<keyword evidence="2" id="KW-1133">Transmembrane helix</keyword>
<feature type="transmembrane region" description="Helical" evidence="2">
    <location>
        <begin position="38"/>
        <end position="64"/>
    </location>
</feature>
<name>A0ABW4A4Y3_9ACTN</name>
<evidence type="ECO:0000256" key="2">
    <source>
        <dbReference type="SAM" id="Phobius"/>
    </source>
</evidence>
<feature type="transmembrane region" description="Helical" evidence="2">
    <location>
        <begin position="164"/>
        <end position="186"/>
    </location>
</feature>
<keyword evidence="4" id="KW-1185">Reference proteome</keyword>
<keyword evidence="2" id="KW-0472">Membrane</keyword>
<proteinExistence type="predicted"/>
<protein>
    <recommendedName>
        <fullName evidence="5">Copper oxidase</fullName>
    </recommendedName>
</protein>
<organism evidence="3 4">
    <name type="scientific">Actinoplanes sichuanensis</name>
    <dbReference type="NCBI Taxonomy" id="512349"/>
    <lineage>
        <taxon>Bacteria</taxon>
        <taxon>Bacillati</taxon>
        <taxon>Actinomycetota</taxon>
        <taxon>Actinomycetes</taxon>
        <taxon>Micromonosporales</taxon>
        <taxon>Micromonosporaceae</taxon>
        <taxon>Actinoplanes</taxon>
    </lineage>
</organism>
<feature type="transmembrane region" description="Helical" evidence="2">
    <location>
        <begin position="358"/>
        <end position="380"/>
    </location>
</feature>
<dbReference type="RefSeq" id="WP_317792839.1">
    <property type="nucleotide sequence ID" value="NZ_AP028461.1"/>
</dbReference>
<feature type="transmembrane region" description="Helical" evidence="2">
    <location>
        <begin position="258"/>
        <end position="276"/>
    </location>
</feature>
<evidence type="ECO:0000256" key="1">
    <source>
        <dbReference type="SAM" id="MobiDB-lite"/>
    </source>
</evidence>
<evidence type="ECO:0000313" key="3">
    <source>
        <dbReference type="EMBL" id="MFD1365628.1"/>
    </source>
</evidence>
<feature type="transmembrane region" description="Helical" evidence="2">
    <location>
        <begin position="130"/>
        <end position="152"/>
    </location>
</feature>
<feature type="compositionally biased region" description="Basic and acidic residues" evidence="1">
    <location>
        <begin position="411"/>
        <end position="425"/>
    </location>
</feature>
<feature type="transmembrane region" description="Helical" evidence="2">
    <location>
        <begin position="198"/>
        <end position="221"/>
    </location>
</feature>
<feature type="region of interest" description="Disordered" evidence="1">
    <location>
        <begin position="386"/>
        <end position="425"/>
    </location>
</feature>
<feature type="transmembrane region" description="Helical" evidence="2">
    <location>
        <begin position="227"/>
        <end position="246"/>
    </location>
</feature>
<reference evidence="4" key="1">
    <citation type="journal article" date="2019" name="Int. J. Syst. Evol. Microbiol.">
        <title>The Global Catalogue of Microorganisms (GCM) 10K type strain sequencing project: providing services to taxonomists for standard genome sequencing and annotation.</title>
        <authorList>
            <consortium name="The Broad Institute Genomics Platform"/>
            <consortium name="The Broad Institute Genome Sequencing Center for Infectious Disease"/>
            <person name="Wu L."/>
            <person name="Ma J."/>
        </authorList>
    </citation>
    <scope>NUCLEOTIDE SEQUENCE [LARGE SCALE GENOMIC DNA]</scope>
    <source>
        <strain evidence="4">CCM 7526</strain>
    </source>
</reference>
<dbReference type="EMBL" id="JBHTMK010000012">
    <property type="protein sequence ID" value="MFD1365628.1"/>
    <property type="molecule type" value="Genomic_DNA"/>
</dbReference>